<evidence type="ECO:0000313" key="4">
    <source>
        <dbReference type="EMBL" id="PMD34532.1"/>
    </source>
</evidence>
<keyword evidence="2" id="KW-1133">Transmembrane helix</keyword>
<evidence type="ECO:0000256" key="3">
    <source>
        <dbReference type="SAM" id="SignalP"/>
    </source>
</evidence>
<accession>A0A2J6R7P6</accession>
<feature type="transmembrane region" description="Helical" evidence="2">
    <location>
        <begin position="285"/>
        <end position="305"/>
    </location>
</feature>
<dbReference type="EMBL" id="KZ613953">
    <property type="protein sequence ID" value="PMD34532.1"/>
    <property type="molecule type" value="Genomic_DNA"/>
</dbReference>
<evidence type="ECO:0000256" key="2">
    <source>
        <dbReference type="SAM" id="Phobius"/>
    </source>
</evidence>
<keyword evidence="5" id="KW-1185">Reference proteome</keyword>
<keyword evidence="2" id="KW-0472">Membrane</keyword>
<feature type="signal peptide" evidence="3">
    <location>
        <begin position="1"/>
        <end position="28"/>
    </location>
</feature>
<name>A0A2J6R7P6_HYAVF</name>
<organism evidence="4 5">
    <name type="scientific">Hyaloscypha variabilis (strain UAMH 11265 / GT02V1 / F)</name>
    <name type="common">Meliniomyces variabilis</name>
    <dbReference type="NCBI Taxonomy" id="1149755"/>
    <lineage>
        <taxon>Eukaryota</taxon>
        <taxon>Fungi</taxon>
        <taxon>Dikarya</taxon>
        <taxon>Ascomycota</taxon>
        <taxon>Pezizomycotina</taxon>
        <taxon>Leotiomycetes</taxon>
        <taxon>Helotiales</taxon>
        <taxon>Hyaloscyphaceae</taxon>
        <taxon>Hyaloscypha</taxon>
        <taxon>Hyaloscypha variabilis</taxon>
    </lineage>
</organism>
<dbReference type="Proteomes" id="UP000235786">
    <property type="component" value="Unassembled WGS sequence"/>
</dbReference>
<feature type="region of interest" description="Disordered" evidence="1">
    <location>
        <begin position="191"/>
        <end position="218"/>
    </location>
</feature>
<protein>
    <submittedName>
        <fullName evidence="4">Uncharacterized protein</fullName>
    </submittedName>
</protein>
<evidence type="ECO:0000256" key="1">
    <source>
        <dbReference type="SAM" id="MobiDB-lite"/>
    </source>
</evidence>
<sequence>MPEISVLEHPIAVFMFLILALGVGGAFASEVNDFTNNLATDLGPLLTLFGEGMTKQYLSESTTFVDYLIFAMAPIGIITALVSVIRVCGDRSLRAFIGKAQEADSAIEAELCTSTSRDVCELFNQTGITRTLGSPSLLELVFYPDDAKNNEQHMGIHIFRHYLSTEDCKEWHHTEPVSVAQPTADIEAAGAGNDEKKTQGGAPAGQPESSKATNASPTGREAVPPNLFLNVGVIKLQPWWVFYVVAAIGITLQFGVIVMAGLVSWKAGWEASGESAAFAHNKSALIFIVGTPAMCGGMLSCAALIGEAT</sequence>
<keyword evidence="2" id="KW-0812">Transmembrane</keyword>
<feature type="transmembrane region" description="Helical" evidence="2">
    <location>
        <begin position="240"/>
        <end position="265"/>
    </location>
</feature>
<keyword evidence="3" id="KW-0732">Signal</keyword>
<dbReference type="STRING" id="1149755.A0A2J6R7P6"/>
<dbReference type="AlphaFoldDB" id="A0A2J6R7P6"/>
<feature type="compositionally biased region" description="Polar residues" evidence="1">
    <location>
        <begin position="207"/>
        <end position="217"/>
    </location>
</feature>
<feature type="transmembrane region" description="Helical" evidence="2">
    <location>
        <begin position="67"/>
        <end position="89"/>
    </location>
</feature>
<proteinExistence type="predicted"/>
<gene>
    <name evidence="4" type="ORF">L207DRAFT_121736</name>
</gene>
<feature type="chain" id="PRO_5014473700" evidence="3">
    <location>
        <begin position="29"/>
        <end position="309"/>
    </location>
</feature>
<reference evidence="4 5" key="1">
    <citation type="submission" date="2016-04" db="EMBL/GenBank/DDBJ databases">
        <title>A degradative enzymes factory behind the ericoid mycorrhizal symbiosis.</title>
        <authorList>
            <consortium name="DOE Joint Genome Institute"/>
            <person name="Martino E."/>
            <person name="Morin E."/>
            <person name="Grelet G."/>
            <person name="Kuo A."/>
            <person name="Kohler A."/>
            <person name="Daghino S."/>
            <person name="Barry K."/>
            <person name="Choi C."/>
            <person name="Cichocki N."/>
            <person name="Clum A."/>
            <person name="Copeland A."/>
            <person name="Hainaut M."/>
            <person name="Haridas S."/>
            <person name="Labutti K."/>
            <person name="Lindquist E."/>
            <person name="Lipzen A."/>
            <person name="Khouja H.-R."/>
            <person name="Murat C."/>
            <person name="Ohm R."/>
            <person name="Olson A."/>
            <person name="Spatafora J."/>
            <person name="Veneault-Fourrey C."/>
            <person name="Henrissat B."/>
            <person name="Grigoriev I."/>
            <person name="Martin F."/>
            <person name="Perotto S."/>
        </authorList>
    </citation>
    <scope>NUCLEOTIDE SEQUENCE [LARGE SCALE GENOMIC DNA]</scope>
    <source>
        <strain evidence="4 5">F</strain>
    </source>
</reference>
<evidence type="ECO:0000313" key="5">
    <source>
        <dbReference type="Proteomes" id="UP000235786"/>
    </source>
</evidence>
<dbReference type="OrthoDB" id="194358at2759"/>